<gene>
    <name evidence="2" type="ORF">QE207_08340</name>
</gene>
<dbReference type="RefSeq" id="WP_280630008.1">
    <property type="nucleotide sequence ID" value="NZ_CP123498.1"/>
</dbReference>
<evidence type="ECO:0000256" key="1">
    <source>
        <dbReference type="SAM" id="Phobius"/>
    </source>
</evidence>
<proteinExistence type="predicted"/>
<organism evidence="2 3">
    <name type="scientific">Arsenophonus nasoniae</name>
    <name type="common">son-killer infecting Nasonia vitripennis</name>
    <dbReference type="NCBI Taxonomy" id="638"/>
    <lineage>
        <taxon>Bacteria</taxon>
        <taxon>Pseudomonadati</taxon>
        <taxon>Pseudomonadota</taxon>
        <taxon>Gammaproteobacteria</taxon>
        <taxon>Enterobacterales</taxon>
        <taxon>Morganellaceae</taxon>
        <taxon>Arsenophonus</taxon>
    </lineage>
</organism>
<sequence length="65" mass="7814">MRMPEKYSSPIAYLWGILITILSIFTLEQWVAIVGIVCTISTFLVNWYYKRKEYKLKEYHYGEDT</sequence>
<feature type="transmembrane region" description="Helical" evidence="1">
    <location>
        <begin position="31"/>
        <end position="49"/>
    </location>
</feature>
<evidence type="ECO:0000313" key="3">
    <source>
        <dbReference type="Proteomes" id="UP001177597"/>
    </source>
</evidence>
<dbReference type="EMBL" id="CP123498">
    <property type="protein sequence ID" value="WGL96532.1"/>
    <property type="molecule type" value="Genomic_DNA"/>
</dbReference>
<keyword evidence="1" id="KW-0472">Membrane</keyword>
<reference evidence="2" key="1">
    <citation type="submission" date="2023-04" db="EMBL/GenBank/DDBJ databases">
        <title>Genome dynamics across the evolutionary transition to endosymbiosis.</title>
        <authorList>
            <person name="Siozios S."/>
            <person name="Nadal-Jimenez P."/>
            <person name="Azagi T."/>
            <person name="Sprong H."/>
            <person name="Frost C.L."/>
            <person name="Parratt S.R."/>
            <person name="Taylor G."/>
            <person name="Brettell L."/>
            <person name="Lew K.C."/>
            <person name="Croft L."/>
            <person name="King K.C."/>
            <person name="Brockhurst M.A."/>
            <person name="Hypsa V."/>
            <person name="Novakova E."/>
            <person name="Darby A.C."/>
            <person name="Hurst G.D.D."/>
        </authorList>
    </citation>
    <scope>NUCLEOTIDE SEQUENCE</scope>
    <source>
        <strain evidence="2">AIh</strain>
    </source>
</reference>
<accession>A0AA95GDW2</accession>
<keyword evidence="1" id="KW-1133">Transmembrane helix</keyword>
<evidence type="ECO:0000313" key="2">
    <source>
        <dbReference type="EMBL" id="WGL96532.1"/>
    </source>
</evidence>
<dbReference type="Proteomes" id="UP001177597">
    <property type="component" value="Chromosome"/>
</dbReference>
<name>A0AA95GDW2_9GAMM</name>
<dbReference type="AlphaFoldDB" id="A0AA95GDW2"/>
<dbReference type="Pfam" id="PF16080">
    <property type="entry name" value="Phage_holin_2_3"/>
    <property type="match status" value="1"/>
</dbReference>
<dbReference type="InterPro" id="IPR032118">
    <property type="entry name" value="Phage_holin_HP1"/>
</dbReference>
<protein>
    <submittedName>
        <fullName evidence="2">Phage holin family protein</fullName>
    </submittedName>
</protein>
<keyword evidence="1" id="KW-0812">Transmembrane</keyword>
<feature type="transmembrane region" description="Helical" evidence="1">
    <location>
        <begin position="7"/>
        <end position="25"/>
    </location>
</feature>